<proteinExistence type="predicted"/>
<evidence type="ECO:0000313" key="3">
    <source>
        <dbReference type="Proteomes" id="UP000652354"/>
    </source>
</evidence>
<feature type="transmembrane region" description="Helical" evidence="1">
    <location>
        <begin position="255"/>
        <end position="277"/>
    </location>
</feature>
<evidence type="ECO:0000256" key="1">
    <source>
        <dbReference type="SAM" id="Phobius"/>
    </source>
</evidence>
<protein>
    <submittedName>
        <fullName evidence="2">Membrane protein</fullName>
    </submittedName>
</protein>
<sequence length="331" mass="35472">MDIDAFSRSREDRWRRLEDLSRRRSLTGQEADELTRLYQATSGDLSALRSAAPEPGLVTRLSITLANARVWLTGAHEVSTRGVRQYLTLGLAAAFYRVRWWGVAVLIAVVAGGALSAWWTVTHPEALALVGDAETRAAIANGEFANYYYEYDSSSFAASVWTNNGLIALQCIALGVTGVYPLILLYNTVIQLGVAAAIMAEAGLLDIFFQLIIPHGLLELSAVFVAAGAGLRLFWTMLVPGSRPRGRALAEEGRIAVSVGIGLVGVLFLSGLIEGFITGSDLLWPVKIAIGALAFVAFWIYVFVVGRYAVAAQVTGDTDGDFATDQAALAG</sequence>
<feature type="transmembrane region" description="Helical" evidence="1">
    <location>
        <begin position="165"/>
        <end position="185"/>
    </location>
</feature>
<feature type="transmembrane region" description="Helical" evidence="1">
    <location>
        <begin position="100"/>
        <end position="121"/>
    </location>
</feature>
<keyword evidence="3" id="KW-1185">Reference proteome</keyword>
<comment type="caution">
    <text evidence="2">The sequence shown here is derived from an EMBL/GenBank/DDBJ whole genome shotgun (WGS) entry which is preliminary data.</text>
</comment>
<dbReference type="InterPro" id="IPR002798">
    <property type="entry name" value="SpoIIM-like"/>
</dbReference>
<dbReference type="Proteomes" id="UP000652354">
    <property type="component" value="Unassembled WGS sequence"/>
</dbReference>
<dbReference type="Pfam" id="PF01944">
    <property type="entry name" value="SpoIIM"/>
    <property type="match status" value="1"/>
</dbReference>
<gene>
    <name evidence="2" type="ORF">Dac01nite_21460</name>
</gene>
<accession>A0A919Q4G8</accession>
<dbReference type="AlphaFoldDB" id="A0A919Q4G8"/>
<feature type="transmembrane region" description="Helical" evidence="1">
    <location>
        <begin position="192"/>
        <end position="212"/>
    </location>
</feature>
<evidence type="ECO:0000313" key="2">
    <source>
        <dbReference type="EMBL" id="GIG55394.1"/>
    </source>
</evidence>
<keyword evidence="1" id="KW-0812">Transmembrane</keyword>
<name>A0A919Q4G8_9MICO</name>
<dbReference type="RefSeq" id="WP_203656837.1">
    <property type="nucleotide sequence ID" value="NZ_BONR01000005.1"/>
</dbReference>
<keyword evidence="1" id="KW-1133">Transmembrane helix</keyword>
<keyword evidence="1" id="KW-0472">Membrane</keyword>
<organism evidence="2 3">
    <name type="scientific">Demequina activiva</name>
    <dbReference type="NCBI Taxonomy" id="1582364"/>
    <lineage>
        <taxon>Bacteria</taxon>
        <taxon>Bacillati</taxon>
        <taxon>Actinomycetota</taxon>
        <taxon>Actinomycetes</taxon>
        <taxon>Micrococcales</taxon>
        <taxon>Demequinaceae</taxon>
        <taxon>Demequina</taxon>
    </lineage>
</organism>
<dbReference type="PANTHER" id="PTHR35337:SF1">
    <property type="entry name" value="SLR1478 PROTEIN"/>
    <property type="match status" value="1"/>
</dbReference>
<dbReference type="PANTHER" id="PTHR35337">
    <property type="entry name" value="SLR1478 PROTEIN"/>
    <property type="match status" value="1"/>
</dbReference>
<dbReference type="EMBL" id="BONR01000005">
    <property type="protein sequence ID" value="GIG55394.1"/>
    <property type="molecule type" value="Genomic_DNA"/>
</dbReference>
<reference evidence="2" key="1">
    <citation type="submission" date="2021-01" db="EMBL/GenBank/DDBJ databases">
        <title>Whole genome shotgun sequence of Demequina activiva NBRC 110675.</title>
        <authorList>
            <person name="Komaki H."/>
            <person name="Tamura T."/>
        </authorList>
    </citation>
    <scope>NUCLEOTIDE SEQUENCE</scope>
    <source>
        <strain evidence="2">NBRC 110675</strain>
    </source>
</reference>
<feature type="transmembrane region" description="Helical" evidence="1">
    <location>
        <begin position="218"/>
        <end position="235"/>
    </location>
</feature>
<feature type="transmembrane region" description="Helical" evidence="1">
    <location>
        <begin position="283"/>
        <end position="304"/>
    </location>
</feature>